<protein>
    <recommendedName>
        <fullName evidence="3">CorA-like transporter domain-containing protein</fullName>
    </recommendedName>
</protein>
<name>A0A9P4I914_9PEZI</name>
<evidence type="ECO:0000259" key="3">
    <source>
        <dbReference type="Pfam" id="PF26616"/>
    </source>
</evidence>
<dbReference type="AlphaFoldDB" id="A0A9P4I914"/>
<feature type="transmembrane region" description="Helical" evidence="2">
    <location>
        <begin position="423"/>
        <end position="446"/>
    </location>
</feature>
<dbReference type="Pfam" id="PF26616">
    <property type="entry name" value="CorA-like"/>
    <property type="match status" value="1"/>
</dbReference>
<keyword evidence="5" id="KW-1185">Reference proteome</keyword>
<dbReference type="Proteomes" id="UP000799772">
    <property type="component" value="Unassembled WGS sequence"/>
</dbReference>
<sequence length="485" mass="55102">MTENVSIAKAQTLAALERLAGKGPESRGRPALEILTDEDDDINISIIDIENGAVNVKSYRDASALEKAIQEEKCFRIISIYSESTIDPLEVSPHVLEKILSRYEVHSDFMHVVASFGDEPHLAESSCSNMAMKSTDTGDIEISYQIRYVEENFRKGMSNPWSFRHTGVYHKHSTSSDLFILLQPQQNATGERKLLGLGKNGSLKLQQCPFMLHELLFSAYFENWRWYHRYLADRFSSVNDLAMVVRPANAEAASSFERVQSLRNVNDFILFSSGCCRGDLEVLEGFASLRNHESYMDPDNLKSEITRMRGYIESADALQERIRNAIDLVGYTLMLHNQMETAKVDKELRDMTGELKQLTEQTVGLNTEMKKMTQDTIDDSVTVKIITFVSAFYIPGSFAGTLFGMNFFGFDAIHRRIVIANDFWIFIATWIPLTLITIGLYLFVVWMNPRTKGKRGAHWLWQRPSRSQLPLSEEKGLNDSTLSVP</sequence>
<accession>A0A9P4I914</accession>
<evidence type="ECO:0000313" key="5">
    <source>
        <dbReference type="Proteomes" id="UP000799772"/>
    </source>
</evidence>
<feature type="domain" description="CorA-like transporter" evidence="3">
    <location>
        <begin position="37"/>
        <end position="237"/>
    </location>
</feature>
<gene>
    <name evidence="4" type="ORF">NA57DRAFT_77504</name>
</gene>
<keyword evidence="2" id="KW-0472">Membrane</keyword>
<organism evidence="4 5">
    <name type="scientific">Rhizodiscina lignyota</name>
    <dbReference type="NCBI Taxonomy" id="1504668"/>
    <lineage>
        <taxon>Eukaryota</taxon>
        <taxon>Fungi</taxon>
        <taxon>Dikarya</taxon>
        <taxon>Ascomycota</taxon>
        <taxon>Pezizomycotina</taxon>
        <taxon>Dothideomycetes</taxon>
        <taxon>Pleosporomycetidae</taxon>
        <taxon>Aulographales</taxon>
        <taxon>Rhizodiscinaceae</taxon>
        <taxon>Rhizodiscina</taxon>
    </lineage>
</organism>
<keyword evidence="1" id="KW-0175">Coiled coil</keyword>
<comment type="caution">
    <text evidence="4">The sequence shown here is derived from an EMBL/GenBank/DDBJ whole genome shotgun (WGS) entry which is preliminary data.</text>
</comment>
<feature type="transmembrane region" description="Helical" evidence="2">
    <location>
        <begin position="381"/>
        <end position="403"/>
    </location>
</feature>
<dbReference type="EMBL" id="ML978128">
    <property type="protein sequence ID" value="KAF2097250.1"/>
    <property type="molecule type" value="Genomic_DNA"/>
</dbReference>
<feature type="coiled-coil region" evidence="1">
    <location>
        <begin position="341"/>
        <end position="375"/>
    </location>
</feature>
<keyword evidence="2" id="KW-1133">Transmembrane helix</keyword>
<keyword evidence="2" id="KW-0812">Transmembrane</keyword>
<evidence type="ECO:0000256" key="2">
    <source>
        <dbReference type="SAM" id="Phobius"/>
    </source>
</evidence>
<reference evidence="4" key="1">
    <citation type="journal article" date="2020" name="Stud. Mycol.">
        <title>101 Dothideomycetes genomes: a test case for predicting lifestyles and emergence of pathogens.</title>
        <authorList>
            <person name="Haridas S."/>
            <person name="Albert R."/>
            <person name="Binder M."/>
            <person name="Bloem J."/>
            <person name="Labutti K."/>
            <person name="Salamov A."/>
            <person name="Andreopoulos B."/>
            <person name="Baker S."/>
            <person name="Barry K."/>
            <person name="Bills G."/>
            <person name="Bluhm B."/>
            <person name="Cannon C."/>
            <person name="Castanera R."/>
            <person name="Culley D."/>
            <person name="Daum C."/>
            <person name="Ezra D."/>
            <person name="Gonzalez J."/>
            <person name="Henrissat B."/>
            <person name="Kuo A."/>
            <person name="Liang C."/>
            <person name="Lipzen A."/>
            <person name="Lutzoni F."/>
            <person name="Magnuson J."/>
            <person name="Mondo S."/>
            <person name="Nolan M."/>
            <person name="Ohm R."/>
            <person name="Pangilinan J."/>
            <person name="Park H.-J."/>
            <person name="Ramirez L."/>
            <person name="Alfaro M."/>
            <person name="Sun H."/>
            <person name="Tritt A."/>
            <person name="Yoshinaga Y."/>
            <person name="Zwiers L.-H."/>
            <person name="Turgeon B."/>
            <person name="Goodwin S."/>
            <person name="Spatafora J."/>
            <person name="Crous P."/>
            <person name="Grigoriev I."/>
        </authorList>
    </citation>
    <scope>NUCLEOTIDE SEQUENCE</scope>
    <source>
        <strain evidence="4">CBS 133067</strain>
    </source>
</reference>
<dbReference type="OrthoDB" id="5396681at2759"/>
<dbReference type="InterPro" id="IPR058257">
    <property type="entry name" value="CorA-like_dom"/>
</dbReference>
<dbReference type="Gene3D" id="1.20.58.340">
    <property type="entry name" value="Magnesium transport protein CorA, transmembrane region"/>
    <property type="match status" value="1"/>
</dbReference>
<evidence type="ECO:0000313" key="4">
    <source>
        <dbReference type="EMBL" id="KAF2097250.1"/>
    </source>
</evidence>
<proteinExistence type="predicted"/>
<evidence type="ECO:0000256" key="1">
    <source>
        <dbReference type="SAM" id="Coils"/>
    </source>
</evidence>